<dbReference type="PIRSF" id="PIRSF017385">
    <property type="entry name" value="CtaF"/>
    <property type="match status" value="1"/>
</dbReference>
<comment type="similarity">
    <text evidence="3 10">Belongs to the cytochrome c oxidase bacterial subunit CtaF family.</text>
</comment>
<dbReference type="OrthoDB" id="5244617at2"/>
<dbReference type="STRING" id="453304.ATC03_10320"/>
<reference evidence="12 13" key="1">
    <citation type="journal article" date="2016" name="Int. J. Syst. Evol. Microbiol.">
        <title>Agromyces aureus sp. nov., isolated from the rhizosphere of Salix caprea L. grown in a heavy-metal-contaminated soil.</title>
        <authorList>
            <person name="Corretto E."/>
            <person name="Antonielli L."/>
            <person name="Sessitsch A."/>
            <person name="Compant S."/>
            <person name="Gorfer M."/>
            <person name="Kuffner M."/>
            <person name="Brader G."/>
        </authorList>
    </citation>
    <scope>NUCLEOTIDE SEQUENCE [LARGE SCALE GENOMIC DNA]</scope>
    <source>
        <strain evidence="12 13">AR33</strain>
    </source>
</reference>
<keyword evidence="6 10" id="KW-1278">Translocase</keyword>
<dbReference type="EMBL" id="CP013979">
    <property type="protein sequence ID" value="ANJ27061.1"/>
    <property type="molecule type" value="Genomic_DNA"/>
</dbReference>
<evidence type="ECO:0000256" key="1">
    <source>
        <dbReference type="ARBA" id="ARBA00002536"/>
    </source>
</evidence>
<evidence type="ECO:0000256" key="5">
    <source>
        <dbReference type="ARBA" id="ARBA00022692"/>
    </source>
</evidence>
<evidence type="ECO:0000256" key="7">
    <source>
        <dbReference type="ARBA" id="ARBA00022989"/>
    </source>
</evidence>
<dbReference type="GO" id="GO:0004129">
    <property type="term" value="F:cytochrome-c oxidase activity"/>
    <property type="evidence" value="ECO:0007669"/>
    <property type="project" value="UniProtKB-EC"/>
</dbReference>
<evidence type="ECO:0000256" key="9">
    <source>
        <dbReference type="ARBA" id="ARBA00047816"/>
    </source>
</evidence>
<comment type="subcellular location">
    <subcellularLocation>
        <location evidence="2">Cell membrane</location>
        <topology evidence="2">Multi-pass membrane protein</topology>
    </subcellularLocation>
</comment>
<evidence type="ECO:0000256" key="4">
    <source>
        <dbReference type="ARBA" id="ARBA00022475"/>
    </source>
</evidence>
<dbReference type="EC" id="7.1.1.9" evidence="10"/>
<dbReference type="KEGG" id="agy:ATC03_10320"/>
<feature type="transmembrane region" description="Helical" evidence="11">
    <location>
        <begin position="39"/>
        <end position="59"/>
    </location>
</feature>
<comment type="subunit">
    <text evidence="10">Associates with subunits I, II and III to form cytochrome c oxidase.</text>
</comment>
<protein>
    <recommendedName>
        <fullName evidence="10">Cytochrome c oxidase polypeptide 4</fullName>
        <ecNumber evidence="10">7.1.1.9</ecNumber>
    </recommendedName>
    <alternativeName>
        <fullName evidence="10">Cytochrome aa3 subunit 4</fullName>
    </alternativeName>
    <alternativeName>
        <fullName evidence="10">Cytochrome c oxidase polypeptide IV</fullName>
    </alternativeName>
</protein>
<accession>A0A191WFM8</accession>
<evidence type="ECO:0000256" key="6">
    <source>
        <dbReference type="ARBA" id="ARBA00022967"/>
    </source>
</evidence>
<sequence>MRANVVLFWILAAFFAAAAAVYGVWSALSGIEANGGPEWVGLVAISLSAVLAAFIAFYLGRVHAAQGAELPEDRLDANIDDGDPELGFFSPWSWWPIMLAGSAALLFLGLAIGFWISFIAVGIGVISLVGWVYEYYRGNFAR</sequence>
<dbReference type="Pfam" id="PF12270">
    <property type="entry name" value="Cyt_c_ox_IV"/>
    <property type="match status" value="1"/>
</dbReference>
<keyword evidence="7 11" id="KW-1133">Transmembrane helix</keyword>
<reference evidence="13" key="2">
    <citation type="submission" date="2016-01" db="EMBL/GenBank/DDBJ databases">
        <title>Complete genome sequence of Agromyces aureus AR33T and comparison with related organisms.</title>
        <authorList>
            <person name="Corretto E."/>
            <person name="Antonielli L."/>
            <person name="Sessitsch A."/>
            <person name="Brader G."/>
        </authorList>
    </citation>
    <scope>NUCLEOTIDE SEQUENCE [LARGE SCALE GENOMIC DNA]</scope>
    <source>
        <strain evidence="13">AR33</strain>
    </source>
</reference>
<dbReference type="GO" id="GO:0005886">
    <property type="term" value="C:plasma membrane"/>
    <property type="evidence" value="ECO:0007669"/>
    <property type="project" value="UniProtKB-SubCell"/>
</dbReference>
<evidence type="ECO:0000313" key="12">
    <source>
        <dbReference type="EMBL" id="ANJ27061.1"/>
    </source>
</evidence>
<evidence type="ECO:0000256" key="2">
    <source>
        <dbReference type="ARBA" id="ARBA00004651"/>
    </source>
</evidence>
<evidence type="ECO:0000256" key="11">
    <source>
        <dbReference type="SAM" id="Phobius"/>
    </source>
</evidence>
<evidence type="ECO:0000256" key="8">
    <source>
        <dbReference type="ARBA" id="ARBA00023136"/>
    </source>
</evidence>
<keyword evidence="4 10" id="KW-1003">Cell membrane</keyword>
<dbReference type="Proteomes" id="UP000078437">
    <property type="component" value="Chromosome"/>
</dbReference>
<dbReference type="AlphaFoldDB" id="A0A191WFM8"/>
<evidence type="ECO:0000313" key="13">
    <source>
        <dbReference type="Proteomes" id="UP000078437"/>
    </source>
</evidence>
<proteinExistence type="inferred from homology"/>
<name>A0A191WFM8_9MICO</name>
<dbReference type="RefSeq" id="WP_067876503.1">
    <property type="nucleotide sequence ID" value="NZ_CP013979.1"/>
</dbReference>
<gene>
    <name evidence="12" type="ORF">ATC03_10320</name>
</gene>
<feature type="transmembrane region" description="Helical" evidence="11">
    <location>
        <begin position="105"/>
        <end position="133"/>
    </location>
</feature>
<organism evidence="12 13">
    <name type="scientific">Agromyces aureus</name>
    <dbReference type="NCBI Taxonomy" id="453304"/>
    <lineage>
        <taxon>Bacteria</taxon>
        <taxon>Bacillati</taxon>
        <taxon>Actinomycetota</taxon>
        <taxon>Actinomycetes</taxon>
        <taxon>Micrococcales</taxon>
        <taxon>Microbacteriaceae</taxon>
        <taxon>Agromyces</taxon>
    </lineage>
</organism>
<comment type="catalytic activity">
    <reaction evidence="9 10">
        <text>4 Fe(II)-[cytochrome c] + O2 + 8 H(+)(in) = 4 Fe(III)-[cytochrome c] + 2 H2O + 4 H(+)(out)</text>
        <dbReference type="Rhea" id="RHEA:11436"/>
        <dbReference type="Rhea" id="RHEA-COMP:10350"/>
        <dbReference type="Rhea" id="RHEA-COMP:14399"/>
        <dbReference type="ChEBI" id="CHEBI:15377"/>
        <dbReference type="ChEBI" id="CHEBI:15378"/>
        <dbReference type="ChEBI" id="CHEBI:15379"/>
        <dbReference type="ChEBI" id="CHEBI:29033"/>
        <dbReference type="ChEBI" id="CHEBI:29034"/>
        <dbReference type="EC" id="7.1.1.9"/>
    </reaction>
</comment>
<evidence type="ECO:0000256" key="10">
    <source>
        <dbReference type="PIRNR" id="PIRNR017385"/>
    </source>
</evidence>
<dbReference type="GO" id="GO:0022900">
    <property type="term" value="P:electron transport chain"/>
    <property type="evidence" value="ECO:0007669"/>
    <property type="project" value="InterPro"/>
</dbReference>
<dbReference type="InterPro" id="IPR021050">
    <property type="entry name" value="Cyt_c_oxidase_su4_actinobac"/>
</dbReference>
<comment type="function">
    <text evidence="1 10">Part of cytochrome c oxidase, its function is unknown.</text>
</comment>
<keyword evidence="13" id="KW-1185">Reference proteome</keyword>
<keyword evidence="8 10" id="KW-0472">Membrane</keyword>
<evidence type="ECO:0000256" key="3">
    <source>
        <dbReference type="ARBA" id="ARBA00006870"/>
    </source>
</evidence>
<keyword evidence="5 11" id="KW-0812">Transmembrane</keyword>